<dbReference type="EMBL" id="ML119697">
    <property type="protein sequence ID" value="RPA79599.1"/>
    <property type="molecule type" value="Genomic_DNA"/>
</dbReference>
<feature type="region of interest" description="Disordered" evidence="1">
    <location>
        <begin position="1"/>
        <end position="100"/>
    </location>
</feature>
<sequence length="511" mass="56839">MVCTQDPTSFESSPKQDDPPDTASSVLSKAQGPDDMEGKSRQKRFTSEKPPKNPLPPSSKKALSQDFFDNPIPDSSSIHQHTANGNNPSFRKYAKGKGPISPTIDIATPAGIRRYPVVTLLYKERVAQNADREAKERKKVLELKTTTRANSEDLNSKGCVGGAALKGLSLENLVRGRRARIRASASSTKPPYQVRQTGEISRIEGSRRRICRKGLDDFEAIASRKKREWIHEHGQLNGREPDLSQFVFIMEPINPVAGAYGQYAWGSSECPPVGWKHTFTACNADALMEWYASRAIIREGGEGALWILNALTPYTEKGPYKAKFLLSRPSQIITSRKPLPEVLGELALLKPNRTFRENFITLLSQLVPSSRCAEWLFLEIGHGKTIYSSIHICSLLALLMTDTQRDVARLERKVAFIRLKMSQGLITMSSVKSVEAGPTVAGLPSSSECVKAIAEVSTLSDQIQRKVALAWVFRNGYKIRFNEKKGCGMKQGFGLEKWILRYLDRNSDGLE</sequence>
<gene>
    <name evidence="2" type="ORF">BJ508DRAFT_328175</name>
</gene>
<feature type="compositionally biased region" description="Basic and acidic residues" evidence="1">
    <location>
        <begin position="36"/>
        <end position="51"/>
    </location>
</feature>
<organism evidence="2 3">
    <name type="scientific">Ascobolus immersus RN42</name>
    <dbReference type="NCBI Taxonomy" id="1160509"/>
    <lineage>
        <taxon>Eukaryota</taxon>
        <taxon>Fungi</taxon>
        <taxon>Dikarya</taxon>
        <taxon>Ascomycota</taxon>
        <taxon>Pezizomycotina</taxon>
        <taxon>Pezizomycetes</taxon>
        <taxon>Pezizales</taxon>
        <taxon>Ascobolaceae</taxon>
        <taxon>Ascobolus</taxon>
    </lineage>
</organism>
<protein>
    <submittedName>
        <fullName evidence="2">Uncharacterized protein</fullName>
    </submittedName>
</protein>
<evidence type="ECO:0000313" key="2">
    <source>
        <dbReference type="EMBL" id="RPA79599.1"/>
    </source>
</evidence>
<evidence type="ECO:0000313" key="3">
    <source>
        <dbReference type="Proteomes" id="UP000275078"/>
    </source>
</evidence>
<keyword evidence="3" id="KW-1185">Reference proteome</keyword>
<evidence type="ECO:0000256" key="1">
    <source>
        <dbReference type="SAM" id="MobiDB-lite"/>
    </source>
</evidence>
<reference evidence="2 3" key="1">
    <citation type="journal article" date="2018" name="Nat. Ecol. Evol.">
        <title>Pezizomycetes genomes reveal the molecular basis of ectomycorrhizal truffle lifestyle.</title>
        <authorList>
            <person name="Murat C."/>
            <person name="Payen T."/>
            <person name="Noel B."/>
            <person name="Kuo A."/>
            <person name="Morin E."/>
            <person name="Chen J."/>
            <person name="Kohler A."/>
            <person name="Krizsan K."/>
            <person name="Balestrini R."/>
            <person name="Da Silva C."/>
            <person name="Montanini B."/>
            <person name="Hainaut M."/>
            <person name="Levati E."/>
            <person name="Barry K.W."/>
            <person name="Belfiori B."/>
            <person name="Cichocki N."/>
            <person name="Clum A."/>
            <person name="Dockter R.B."/>
            <person name="Fauchery L."/>
            <person name="Guy J."/>
            <person name="Iotti M."/>
            <person name="Le Tacon F."/>
            <person name="Lindquist E.A."/>
            <person name="Lipzen A."/>
            <person name="Malagnac F."/>
            <person name="Mello A."/>
            <person name="Molinier V."/>
            <person name="Miyauchi S."/>
            <person name="Poulain J."/>
            <person name="Riccioni C."/>
            <person name="Rubini A."/>
            <person name="Sitrit Y."/>
            <person name="Splivallo R."/>
            <person name="Traeger S."/>
            <person name="Wang M."/>
            <person name="Zifcakova L."/>
            <person name="Wipf D."/>
            <person name="Zambonelli A."/>
            <person name="Paolocci F."/>
            <person name="Nowrousian M."/>
            <person name="Ottonello S."/>
            <person name="Baldrian P."/>
            <person name="Spatafora J.W."/>
            <person name="Henrissat B."/>
            <person name="Nagy L.G."/>
            <person name="Aury J.M."/>
            <person name="Wincker P."/>
            <person name="Grigoriev I.V."/>
            <person name="Bonfante P."/>
            <person name="Martin F.M."/>
        </authorList>
    </citation>
    <scope>NUCLEOTIDE SEQUENCE [LARGE SCALE GENOMIC DNA]</scope>
    <source>
        <strain evidence="2 3">RN42</strain>
    </source>
</reference>
<dbReference type="AlphaFoldDB" id="A0A3N4I0U6"/>
<name>A0A3N4I0U6_ASCIM</name>
<accession>A0A3N4I0U6</accession>
<dbReference type="Proteomes" id="UP000275078">
    <property type="component" value="Unassembled WGS sequence"/>
</dbReference>
<proteinExistence type="predicted"/>
<feature type="compositionally biased region" description="Polar residues" evidence="1">
    <location>
        <begin position="73"/>
        <end position="89"/>
    </location>
</feature>
<feature type="compositionally biased region" description="Polar residues" evidence="1">
    <location>
        <begin position="1"/>
        <end position="13"/>
    </location>
</feature>